<keyword evidence="1" id="KW-0812">Transmembrane</keyword>
<feature type="transmembrane region" description="Helical" evidence="1">
    <location>
        <begin position="6"/>
        <end position="31"/>
    </location>
</feature>
<organism evidence="2">
    <name type="scientific">marine metagenome</name>
    <dbReference type="NCBI Taxonomy" id="408172"/>
    <lineage>
        <taxon>unclassified sequences</taxon>
        <taxon>metagenomes</taxon>
        <taxon>ecological metagenomes</taxon>
    </lineage>
</organism>
<protein>
    <submittedName>
        <fullName evidence="2">Uncharacterized protein</fullName>
    </submittedName>
</protein>
<keyword evidence="1" id="KW-1133">Transmembrane helix</keyword>
<dbReference type="AlphaFoldDB" id="A0A382MS55"/>
<evidence type="ECO:0000256" key="1">
    <source>
        <dbReference type="SAM" id="Phobius"/>
    </source>
</evidence>
<keyword evidence="1" id="KW-0472">Membrane</keyword>
<accession>A0A382MS55</accession>
<evidence type="ECO:0000313" key="2">
    <source>
        <dbReference type="EMBL" id="SVC51248.1"/>
    </source>
</evidence>
<name>A0A382MS55_9ZZZZ</name>
<gene>
    <name evidence="2" type="ORF">METZ01_LOCUS304102</name>
</gene>
<reference evidence="2" key="1">
    <citation type="submission" date="2018-05" db="EMBL/GenBank/DDBJ databases">
        <authorList>
            <person name="Lanie J.A."/>
            <person name="Ng W.-L."/>
            <person name="Kazmierczak K.M."/>
            <person name="Andrzejewski T.M."/>
            <person name="Davidsen T.M."/>
            <person name="Wayne K.J."/>
            <person name="Tettelin H."/>
            <person name="Glass J.I."/>
            <person name="Rusch D."/>
            <person name="Podicherti R."/>
            <person name="Tsui H.-C.T."/>
            <person name="Winkler M.E."/>
        </authorList>
    </citation>
    <scope>NUCLEOTIDE SEQUENCE</scope>
</reference>
<sequence>MFNKVHVFLVILFLIIANSYMILSEIAKVLIFMVRPLKSFRENAIL</sequence>
<dbReference type="EMBL" id="UINC01095283">
    <property type="protein sequence ID" value="SVC51248.1"/>
    <property type="molecule type" value="Genomic_DNA"/>
</dbReference>
<proteinExistence type="predicted"/>